<dbReference type="InterPro" id="IPR039266">
    <property type="entry name" value="EN-1/SPM"/>
</dbReference>
<keyword evidence="3" id="KW-1185">Reference proteome</keyword>
<name>A0AAQ3SE65_PASNO</name>
<evidence type="ECO:0000313" key="2">
    <source>
        <dbReference type="EMBL" id="WVZ52598.1"/>
    </source>
</evidence>
<evidence type="ECO:0000313" key="3">
    <source>
        <dbReference type="Proteomes" id="UP001341281"/>
    </source>
</evidence>
<feature type="region of interest" description="Disordered" evidence="1">
    <location>
        <begin position="108"/>
        <end position="136"/>
    </location>
</feature>
<proteinExistence type="predicted"/>
<dbReference type="PANTHER" id="PTHR33157:SF14">
    <property type="entry name" value="AUTONOMOUS TRANSPOSABLE ELEMENT EN-1 MOSAIC PROTEIN"/>
    <property type="match status" value="1"/>
</dbReference>
<feature type="non-terminal residue" evidence="2">
    <location>
        <position position="156"/>
    </location>
</feature>
<accession>A0AAQ3SE65</accession>
<evidence type="ECO:0000256" key="1">
    <source>
        <dbReference type="SAM" id="MobiDB-lite"/>
    </source>
</evidence>
<dbReference type="AlphaFoldDB" id="A0AAQ3SE65"/>
<reference evidence="2 3" key="1">
    <citation type="submission" date="2024-02" db="EMBL/GenBank/DDBJ databases">
        <title>High-quality chromosome-scale genome assembly of Pensacola bahiagrass (Paspalum notatum Flugge var. saurae).</title>
        <authorList>
            <person name="Vega J.M."/>
            <person name="Podio M."/>
            <person name="Orjuela J."/>
            <person name="Siena L.A."/>
            <person name="Pessino S.C."/>
            <person name="Combes M.C."/>
            <person name="Mariac C."/>
            <person name="Albertini E."/>
            <person name="Pupilli F."/>
            <person name="Ortiz J.P.A."/>
            <person name="Leblanc O."/>
        </authorList>
    </citation>
    <scope>NUCLEOTIDE SEQUENCE [LARGE SCALE GENOMIC DNA]</scope>
    <source>
        <strain evidence="2">R1</strain>
        <tissue evidence="2">Leaf</tissue>
    </source>
</reference>
<sequence length="156" mass="17982">GDGSEEVVQRRGTRRSHYINPPPVPATADKTLIRPAGQQLGQFWDYSKTYLTTEEYQQEEYGKEMSRRYGEEYDWRNAPIDGQAVYDSSGGKSHGWYSMFNGMIHSREVSRGHSSQSLGGSSSQQSHTAHDMDIERLEQKIQKRDAFLKAQEEYRR</sequence>
<feature type="region of interest" description="Disordered" evidence="1">
    <location>
        <begin position="1"/>
        <end position="29"/>
    </location>
</feature>
<feature type="compositionally biased region" description="Low complexity" evidence="1">
    <location>
        <begin position="112"/>
        <end position="126"/>
    </location>
</feature>
<organism evidence="2 3">
    <name type="scientific">Paspalum notatum var. saurae</name>
    <dbReference type="NCBI Taxonomy" id="547442"/>
    <lineage>
        <taxon>Eukaryota</taxon>
        <taxon>Viridiplantae</taxon>
        <taxon>Streptophyta</taxon>
        <taxon>Embryophyta</taxon>
        <taxon>Tracheophyta</taxon>
        <taxon>Spermatophyta</taxon>
        <taxon>Magnoliopsida</taxon>
        <taxon>Liliopsida</taxon>
        <taxon>Poales</taxon>
        <taxon>Poaceae</taxon>
        <taxon>PACMAD clade</taxon>
        <taxon>Panicoideae</taxon>
        <taxon>Andropogonodae</taxon>
        <taxon>Paspaleae</taxon>
        <taxon>Paspalinae</taxon>
        <taxon>Paspalum</taxon>
    </lineage>
</organism>
<gene>
    <name evidence="2" type="ORF">U9M48_003644</name>
</gene>
<dbReference type="Proteomes" id="UP001341281">
    <property type="component" value="Chromosome 01"/>
</dbReference>
<dbReference type="EMBL" id="CP144745">
    <property type="protein sequence ID" value="WVZ52598.1"/>
    <property type="molecule type" value="Genomic_DNA"/>
</dbReference>
<dbReference type="PANTHER" id="PTHR33157">
    <property type="entry name" value="AUTONOMOUS TRANSPOSABLE ELEMENT EN-1 MOSAIC PROTEIN-RELATED"/>
    <property type="match status" value="1"/>
</dbReference>
<protein>
    <submittedName>
        <fullName evidence="2">Uncharacterized protein</fullName>
    </submittedName>
</protein>
<dbReference type="GO" id="GO:0032196">
    <property type="term" value="P:transposition"/>
    <property type="evidence" value="ECO:0007669"/>
    <property type="project" value="InterPro"/>
</dbReference>